<dbReference type="GeneID" id="98123850"/>
<dbReference type="InterPro" id="IPR023828">
    <property type="entry name" value="Peptidase_S8_Ser-AS"/>
</dbReference>
<sequence length="534" mass="57125">MRISLLHAVVCGAISLWASVGARDLPRIALKLTPEAHERQQNDPNYIASLVQKARATYSVEALGIKDRRDVPGVSVRPLIQSPTSVRFARRAARSVPVRRRAAAGPNFDLWYQIQVDTHGVSARNSAEQNSTDAESPLLILPTETLNLIHALHRVEGIQSAHALRPGPPPAVHYQDDPLSANQSYLYAAPEGINAPYGWQFPGGDGSGVKVVDIERGWNFDHEDLAAANITLISGRNKAYFDHGTAVLGEMFMVDNQLGGIGIIPGAKGYAVSQHRPDLTYNTADAILEAAAHLSAGDIILIEAQEFDPKDGGYYWPVEITDANFDAILSATSQGIIVVQPACNGAYDLDRYTNLAGKKIFNRNTPDFRDSGAIMVGGASYQAPHGRWPSSNHGSRIDVYSWAEGVVTTATNSSGTDNTLYTSSFPGTSAASPVIVGAAGIIQGISIALRGTRYGPLEMRSILSNPAYGTSSANFVYDRIGTQPDLQLILNALFPDAHQTSSTLTTTSASLPTAASNLTPYPPVPTTEASQSLI</sequence>
<evidence type="ECO:0000256" key="3">
    <source>
        <dbReference type="ARBA" id="ARBA00022825"/>
    </source>
</evidence>
<evidence type="ECO:0000256" key="5">
    <source>
        <dbReference type="SAM" id="SignalP"/>
    </source>
</evidence>
<keyword evidence="3" id="KW-0720">Serine protease</keyword>
<dbReference type="CDD" id="cd04843">
    <property type="entry name" value="Peptidases_S8_11"/>
    <property type="match status" value="1"/>
</dbReference>
<feature type="signal peptide" evidence="5">
    <location>
        <begin position="1"/>
        <end position="22"/>
    </location>
</feature>
<evidence type="ECO:0000256" key="2">
    <source>
        <dbReference type="ARBA" id="ARBA00022801"/>
    </source>
</evidence>
<proteinExistence type="predicted"/>
<dbReference type="InterPro" id="IPR015500">
    <property type="entry name" value="Peptidase_S8_subtilisin-rel"/>
</dbReference>
<evidence type="ECO:0000256" key="4">
    <source>
        <dbReference type="SAM" id="MobiDB-lite"/>
    </source>
</evidence>
<keyword evidence="5" id="KW-0732">Signal</keyword>
<keyword evidence="1" id="KW-0645">Protease</keyword>
<dbReference type="Gene3D" id="3.40.50.200">
    <property type="entry name" value="Peptidase S8/S53 domain"/>
    <property type="match status" value="1"/>
</dbReference>
<keyword evidence="8" id="KW-1185">Reference proteome</keyword>
<comment type="caution">
    <text evidence="7">The sequence shown here is derived from an EMBL/GenBank/DDBJ whole genome shotgun (WGS) entry which is preliminary data.</text>
</comment>
<gene>
    <name evidence="7" type="ORF">VTJ83DRAFT_2887</name>
</gene>
<dbReference type="Pfam" id="PF00082">
    <property type="entry name" value="Peptidase_S8"/>
    <property type="match status" value="1"/>
</dbReference>
<name>A0ABR4DDY2_9PEZI</name>
<feature type="chain" id="PRO_5047522913" description="Peptidase S8/S53 domain-containing protein" evidence="5">
    <location>
        <begin position="23"/>
        <end position="534"/>
    </location>
</feature>
<reference evidence="7 8" key="1">
    <citation type="journal article" date="2024" name="Commun. Biol.">
        <title>Comparative genomic analysis of thermophilic fungi reveals convergent evolutionary adaptations and gene losses.</title>
        <authorList>
            <person name="Steindorff A.S."/>
            <person name="Aguilar-Pontes M.V."/>
            <person name="Robinson A.J."/>
            <person name="Andreopoulos B."/>
            <person name="LaButti K."/>
            <person name="Kuo A."/>
            <person name="Mondo S."/>
            <person name="Riley R."/>
            <person name="Otillar R."/>
            <person name="Haridas S."/>
            <person name="Lipzen A."/>
            <person name="Grimwood J."/>
            <person name="Schmutz J."/>
            <person name="Clum A."/>
            <person name="Reid I.D."/>
            <person name="Moisan M.C."/>
            <person name="Butler G."/>
            <person name="Nguyen T.T.M."/>
            <person name="Dewar K."/>
            <person name="Conant G."/>
            <person name="Drula E."/>
            <person name="Henrissat B."/>
            <person name="Hansel C."/>
            <person name="Singer S."/>
            <person name="Hutchinson M.I."/>
            <person name="de Vries R.P."/>
            <person name="Natvig D.O."/>
            <person name="Powell A.J."/>
            <person name="Tsang A."/>
            <person name="Grigoriev I.V."/>
        </authorList>
    </citation>
    <scope>NUCLEOTIDE SEQUENCE [LARGE SCALE GENOMIC DNA]</scope>
    <source>
        <strain evidence="7 8">ATCC 22073</strain>
    </source>
</reference>
<feature type="region of interest" description="Disordered" evidence="4">
    <location>
        <begin position="515"/>
        <end position="534"/>
    </location>
</feature>
<dbReference type="InterPro" id="IPR034073">
    <property type="entry name" value="Subtilisin_DY-like_dom"/>
</dbReference>
<organism evidence="7 8">
    <name type="scientific">Remersonia thermophila</name>
    <dbReference type="NCBI Taxonomy" id="72144"/>
    <lineage>
        <taxon>Eukaryota</taxon>
        <taxon>Fungi</taxon>
        <taxon>Dikarya</taxon>
        <taxon>Ascomycota</taxon>
        <taxon>Pezizomycotina</taxon>
        <taxon>Sordariomycetes</taxon>
        <taxon>Sordariomycetidae</taxon>
        <taxon>Sordariales</taxon>
        <taxon>Sordariales incertae sedis</taxon>
        <taxon>Remersonia</taxon>
    </lineage>
</organism>
<evidence type="ECO:0000259" key="6">
    <source>
        <dbReference type="Pfam" id="PF00082"/>
    </source>
</evidence>
<dbReference type="InterPro" id="IPR036852">
    <property type="entry name" value="Peptidase_S8/S53_dom_sf"/>
</dbReference>
<dbReference type="SUPFAM" id="SSF52743">
    <property type="entry name" value="Subtilisin-like"/>
    <property type="match status" value="1"/>
</dbReference>
<dbReference type="InterPro" id="IPR000209">
    <property type="entry name" value="Peptidase_S8/S53_dom"/>
</dbReference>
<evidence type="ECO:0000313" key="8">
    <source>
        <dbReference type="Proteomes" id="UP001600064"/>
    </source>
</evidence>
<keyword evidence="2" id="KW-0378">Hydrolase</keyword>
<dbReference type="PROSITE" id="PS00138">
    <property type="entry name" value="SUBTILASE_SER"/>
    <property type="match status" value="1"/>
</dbReference>
<dbReference type="PRINTS" id="PR00723">
    <property type="entry name" value="SUBTILISIN"/>
</dbReference>
<feature type="domain" description="Peptidase S8/S53" evidence="6">
    <location>
        <begin position="239"/>
        <end position="467"/>
    </location>
</feature>
<dbReference type="EMBL" id="JAZGUE010000003">
    <property type="protein sequence ID" value="KAL2268041.1"/>
    <property type="molecule type" value="Genomic_DNA"/>
</dbReference>
<accession>A0ABR4DDY2</accession>
<protein>
    <recommendedName>
        <fullName evidence="6">Peptidase S8/S53 domain-containing protein</fullName>
    </recommendedName>
</protein>
<dbReference type="RefSeq" id="XP_070866768.1">
    <property type="nucleotide sequence ID" value="XM_071009206.1"/>
</dbReference>
<evidence type="ECO:0000256" key="1">
    <source>
        <dbReference type="ARBA" id="ARBA00022670"/>
    </source>
</evidence>
<evidence type="ECO:0000313" key="7">
    <source>
        <dbReference type="EMBL" id="KAL2268041.1"/>
    </source>
</evidence>
<dbReference type="Proteomes" id="UP001600064">
    <property type="component" value="Unassembled WGS sequence"/>
</dbReference>